<dbReference type="CDD" id="cd00383">
    <property type="entry name" value="trans_reg_C"/>
    <property type="match status" value="1"/>
</dbReference>
<dbReference type="InterPro" id="IPR016032">
    <property type="entry name" value="Sig_transdc_resp-reg_C-effctor"/>
</dbReference>
<evidence type="ECO:0000256" key="3">
    <source>
        <dbReference type="ARBA" id="ARBA00023157"/>
    </source>
</evidence>
<dbReference type="Gene3D" id="2.60.120.200">
    <property type="match status" value="1"/>
</dbReference>
<evidence type="ECO:0008006" key="9">
    <source>
        <dbReference type="Google" id="ProtNLM"/>
    </source>
</evidence>
<organism evidence="7 8">
    <name type="scientific">Pseudoalteromonas byunsanensis</name>
    <dbReference type="NCBI Taxonomy" id="327939"/>
    <lineage>
        <taxon>Bacteria</taxon>
        <taxon>Pseudomonadati</taxon>
        <taxon>Pseudomonadota</taxon>
        <taxon>Gammaproteobacteria</taxon>
        <taxon>Alteromonadales</taxon>
        <taxon>Pseudoalteromonadaceae</taxon>
        <taxon>Pseudoalteromonas</taxon>
    </lineage>
</organism>
<dbReference type="PROSITE" id="PS51755">
    <property type="entry name" value="OMPR_PHOB"/>
    <property type="match status" value="1"/>
</dbReference>
<dbReference type="InterPro" id="IPR013320">
    <property type="entry name" value="ConA-like_dom_sf"/>
</dbReference>
<proteinExistence type="predicted"/>
<dbReference type="Proteomes" id="UP000180253">
    <property type="component" value="Unassembled WGS sequence"/>
</dbReference>
<keyword evidence="2 4" id="KW-0238">DNA-binding</keyword>
<keyword evidence="1" id="KW-0732">Signal</keyword>
<dbReference type="PROSITE" id="PS50025">
    <property type="entry name" value="LAM_G_DOMAIN"/>
    <property type="match status" value="1"/>
</dbReference>
<comment type="caution">
    <text evidence="7">The sequence shown here is derived from an EMBL/GenBank/DDBJ whole genome shotgun (WGS) entry which is preliminary data.</text>
</comment>
<evidence type="ECO:0000256" key="1">
    <source>
        <dbReference type="ARBA" id="ARBA00022729"/>
    </source>
</evidence>
<evidence type="ECO:0000259" key="5">
    <source>
        <dbReference type="PROSITE" id="PS50025"/>
    </source>
</evidence>
<feature type="DNA-binding region" description="OmpR/PhoB-type" evidence="4">
    <location>
        <begin position="34"/>
        <end position="131"/>
    </location>
</feature>
<gene>
    <name evidence="7" type="ORF">BIW53_04570</name>
</gene>
<dbReference type="GO" id="GO:0000160">
    <property type="term" value="P:phosphorelay signal transduction system"/>
    <property type="evidence" value="ECO:0007669"/>
    <property type="project" value="InterPro"/>
</dbReference>
<dbReference type="InterPro" id="IPR006558">
    <property type="entry name" value="LamG-like"/>
</dbReference>
<feature type="domain" description="OmpR/PhoB-type" evidence="6">
    <location>
        <begin position="34"/>
        <end position="131"/>
    </location>
</feature>
<name>A0A1S1NAA6_9GAMM</name>
<accession>A0A1S1NAA6</accession>
<dbReference type="Pfam" id="PF00486">
    <property type="entry name" value="Trans_reg_C"/>
    <property type="match status" value="1"/>
</dbReference>
<dbReference type="InterPro" id="IPR036388">
    <property type="entry name" value="WH-like_DNA-bd_sf"/>
</dbReference>
<evidence type="ECO:0000259" key="6">
    <source>
        <dbReference type="PROSITE" id="PS51755"/>
    </source>
</evidence>
<evidence type="ECO:0000256" key="2">
    <source>
        <dbReference type="ARBA" id="ARBA00023125"/>
    </source>
</evidence>
<dbReference type="AlphaFoldDB" id="A0A1S1NAA6"/>
<reference evidence="7 8" key="1">
    <citation type="submission" date="2016-10" db="EMBL/GenBank/DDBJ databases">
        <title>Pseudoalteromonas amylolytica sp. nov., isolated from the surface seawater.</title>
        <authorList>
            <person name="Wu Y.-H."/>
            <person name="Cheng H."/>
            <person name="Jin X.-B."/>
            <person name="Wang C.-S."/>
            <person name="Xu X.-W."/>
        </authorList>
    </citation>
    <scope>NUCLEOTIDE SEQUENCE [LARGE SCALE GENOMIC DNA]</scope>
    <source>
        <strain evidence="7 8">JCM 12483</strain>
    </source>
</reference>
<dbReference type="EMBL" id="MNAN01000026">
    <property type="protein sequence ID" value="OHU96608.1"/>
    <property type="molecule type" value="Genomic_DNA"/>
</dbReference>
<dbReference type="SUPFAM" id="SSF46894">
    <property type="entry name" value="C-terminal effector domain of the bipartite response regulators"/>
    <property type="match status" value="1"/>
</dbReference>
<dbReference type="OrthoDB" id="6307429at2"/>
<evidence type="ECO:0000256" key="4">
    <source>
        <dbReference type="PROSITE-ProRule" id="PRU01091"/>
    </source>
</evidence>
<dbReference type="InterPro" id="IPR001867">
    <property type="entry name" value="OmpR/PhoB-type_DNA-bd"/>
</dbReference>
<dbReference type="GO" id="GO:0003677">
    <property type="term" value="F:DNA binding"/>
    <property type="evidence" value="ECO:0007669"/>
    <property type="project" value="UniProtKB-UniRule"/>
</dbReference>
<feature type="domain" description="Laminin G" evidence="5">
    <location>
        <begin position="198"/>
        <end position="384"/>
    </location>
</feature>
<dbReference type="SMART" id="SM00560">
    <property type="entry name" value="LamGL"/>
    <property type="match status" value="1"/>
</dbReference>
<keyword evidence="8" id="KW-1185">Reference proteome</keyword>
<keyword evidence="3" id="KW-1015">Disulfide bond</keyword>
<dbReference type="InterPro" id="IPR001791">
    <property type="entry name" value="Laminin_G"/>
</dbReference>
<dbReference type="STRING" id="327939.BIW53_04570"/>
<dbReference type="SUPFAM" id="SSF49899">
    <property type="entry name" value="Concanavalin A-like lectins/glucanases"/>
    <property type="match status" value="1"/>
</dbReference>
<dbReference type="RefSeq" id="WP_070990655.1">
    <property type="nucleotide sequence ID" value="NZ_CBCSHD010000001.1"/>
</dbReference>
<sequence length="404" mass="45328">MRKINLPKKGKYQRALKMTTSNTKSQCETIMDKYLGVWLSDIYVCFDTRRVFKLQQEIDLPQLSFDLLVTLLEHSPAPLTSAQLLTLVWQNVVTGDENVKQRVRILRLALGQTQTNEYIKNIRGKGYYIDAQLRWQHRNAKKIGVKAQTLGAISVMSVTSVGMTLWALSNPIALEAKNTEISLYQESAIRLTTSQQDLAFCLDGFDDYIELPDDDNLDITTGDFSVTAWIKTTSYEQRVIIDKRYENQMDTVKGYVMFVDDGKLGFQLADGVGSWYCEQANGACSTYISNSSVSDGLWHHVAVSVDRDDPNGLRFYIDGQASCIHDPTKRSGSLANDMPLRIGSRSSYQTGLFKGAIGEVAIHHRALDHDEVYSDYKKGNQRKCFSIASKGGTVSKDQLDLVGL</sequence>
<protein>
    <recommendedName>
        <fullName evidence="9">OmpR/PhoB-type domain-containing protein</fullName>
    </recommendedName>
</protein>
<dbReference type="Pfam" id="PF13385">
    <property type="entry name" value="Laminin_G_3"/>
    <property type="match status" value="1"/>
</dbReference>
<dbReference type="Gene3D" id="1.10.10.10">
    <property type="entry name" value="Winged helix-like DNA-binding domain superfamily/Winged helix DNA-binding domain"/>
    <property type="match status" value="1"/>
</dbReference>
<evidence type="ECO:0000313" key="7">
    <source>
        <dbReference type="EMBL" id="OHU96608.1"/>
    </source>
</evidence>
<dbReference type="SMART" id="SM00862">
    <property type="entry name" value="Trans_reg_C"/>
    <property type="match status" value="1"/>
</dbReference>
<dbReference type="GO" id="GO:0006355">
    <property type="term" value="P:regulation of DNA-templated transcription"/>
    <property type="evidence" value="ECO:0007669"/>
    <property type="project" value="InterPro"/>
</dbReference>
<evidence type="ECO:0000313" key="8">
    <source>
        <dbReference type="Proteomes" id="UP000180253"/>
    </source>
</evidence>